<dbReference type="HOGENOM" id="CLU_1318665_0_0_4"/>
<evidence type="ECO:0000313" key="2">
    <source>
        <dbReference type="Proteomes" id="UP000018733"/>
    </source>
</evidence>
<dbReference type="RefSeq" id="WP_024003496.1">
    <property type="nucleotide sequence ID" value="NZ_KI650979.1"/>
</dbReference>
<evidence type="ECO:0000313" key="1">
    <source>
        <dbReference type="EMBL" id="ETF04673.1"/>
    </source>
</evidence>
<dbReference type="AlphaFoldDB" id="V8QZ48"/>
<accession>V8QZ48</accession>
<proteinExistence type="predicted"/>
<gene>
    <name evidence="1" type="ORF">W822_02140</name>
</gene>
<comment type="caution">
    <text evidence="1">The sequence shown here is derived from an EMBL/GenBank/DDBJ whole genome shotgun (WGS) entry which is preliminary data.</text>
</comment>
<dbReference type="EMBL" id="AYXT01000001">
    <property type="protein sequence ID" value="ETF04673.1"/>
    <property type="molecule type" value="Genomic_DNA"/>
</dbReference>
<name>V8QZ48_9BURK</name>
<keyword evidence="2" id="KW-1185">Reference proteome</keyword>
<dbReference type="OrthoDB" id="8450820at2"/>
<organism evidence="1 2">
    <name type="scientific">Advenella kashmirensis W13003</name>
    <dbReference type="NCBI Taxonomy" id="1424334"/>
    <lineage>
        <taxon>Bacteria</taxon>
        <taxon>Pseudomonadati</taxon>
        <taxon>Pseudomonadota</taxon>
        <taxon>Betaproteobacteria</taxon>
        <taxon>Burkholderiales</taxon>
        <taxon>Alcaligenaceae</taxon>
    </lineage>
</organism>
<reference evidence="1 2" key="1">
    <citation type="journal article" date="2014" name="Genome Announc.">
        <title>Draft Genome Sequence of Advenella kashmirensis Strain W13003, a Polycyclic Aromatic Hydrocarbon-Degrading Bacterium.</title>
        <authorList>
            <person name="Wang X."/>
            <person name="Jin D."/>
            <person name="Zhou L."/>
            <person name="Wu L."/>
            <person name="An W."/>
            <person name="Zhao L."/>
        </authorList>
    </citation>
    <scope>NUCLEOTIDE SEQUENCE [LARGE SCALE GENOMIC DNA]</scope>
    <source>
        <strain evidence="1 2">W13003</strain>
    </source>
</reference>
<protein>
    <submittedName>
        <fullName evidence="1">Uncharacterized protein</fullName>
    </submittedName>
</protein>
<sequence length="208" mass="22913">MTGSTDITVRILYQWDEALSQTAGFRPAGSRAALIDWTVLPLPIDESVPDPVMRAVARTAISMGTVAYRLFFKEALPNGVSVYRAPRAWIGKRVLDRMTRTWPADIATAITPEATVDIFFQYWHMQAQTALVLRNDSLSDESMDRLRRARDWRDLPFPADAKLLIAPAVDGEGVLLAAAHRDELDVAVQAVADELRRAGVAVTIGGPV</sequence>
<dbReference type="Proteomes" id="UP000018733">
    <property type="component" value="Unassembled WGS sequence"/>
</dbReference>
<dbReference type="PATRIC" id="fig|1424334.3.peg.425"/>